<protein>
    <submittedName>
        <fullName evidence="6">Right-handed parallel beta-helix repeat-containing protein</fullName>
    </submittedName>
</protein>
<dbReference type="Gene3D" id="2.160.20.10">
    <property type="entry name" value="Single-stranded right-handed beta-helix, Pectin lyase-like"/>
    <property type="match status" value="3"/>
</dbReference>
<feature type="region of interest" description="Disordered" evidence="4">
    <location>
        <begin position="560"/>
        <end position="598"/>
    </location>
</feature>
<dbReference type="Pfam" id="PF00004">
    <property type="entry name" value="AAA"/>
    <property type="match status" value="1"/>
</dbReference>
<gene>
    <name evidence="6" type="ORF">ACFPIH_20320</name>
</gene>
<evidence type="ECO:0000313" key="6">
    <source>
        <dbReference type="EMBL" id="MFC4501847.1"/>
    </source>
</evidence>
<dbReference type="Gene3D" id="1.10.8.60">
    <property type="match status" value="1"/>
</dbReference>
<dbReference type="InterPro" id="IPR027417">
    <property type="entry name" value="P-loop_NTPase"/>
</dbReference>
<evidence type="ECO:0000313" key="7">
    <source>
        <dbReference type="Proteomes" id="UP001595839"/>
    </source>
</evidence>
<dbReference type="PANTHER" id="PTHR43392">
    <property type="entry name" value="AAA-TYPE ATPASE FAMILY PROTEIN / ANKYRIN REPEAT FAMILY PROTEIN"/>
    <property type="match status" value="1"/>
</dbReference>
<comment type="caution">
    <text evidence="6">The sequence shown here is derived from an EMBL/GenBank/DDBJ whole genome shotgun (WGS) entry which is preliminary data.</text>
</comment>
<dbReference type="Gene3D" id="3.40.50.300">
    <property type="entry name" value="P-loop containing nucleotide triphosphate hydrolases"/>
    <property type="match status" value="1"/>
</dbReference>
<evidence type="ECO:0000256" key="1">
    <source>
        <dbReference type="ARBA" id="ARBA00010378"/>
    </source>
</evidence>
<keyword evidence="3" id="KW-0067">ATP-binding</keyword>
<dbReference type="PANTHER" id="PTHR43392:SF2">
    <property type="entry name" value="AAA-TYPE ATPASE FAMILY PROTEIN _ ANKYRIN REPEAT FAMILY PROTEIN"/>
    <property type="match status" value="1"/>
</dbReference>
<dbReference type="PRINTS" id="PR00819">
    <property type="entry name" value="CBXCFQXSUPER"/>
</dbReference>
<dbReference type="SMART" id="SM00382">
    <property type="entry name" value="AAA"/>
    <property type="match status" value="1"/>
</dbReference>
<dbReference type="SUPFAM" id="SSF52540">
    <property type="entry name" value="P-loop containing nucleoside triphosphate hydrolases"/>
    <property type="match status" value="1"/>
</dbReference>
<feature type="compositionally biased region" description="Low complexity" evidence="4">
    <location>
        <begin position="561"/>
        <end position="584"/>
    </location>
</feature>
<keyword evidence="2" id="KW-0547">Nucleotide-binding</keyword>
<dbReference type="InterPro" id="IPR012334">
    <property type="entry name" value="Pectin_lyas_fold"/>
</dbReference>
<dbReference type="InterPro" id="IPR006626">
    <property type="entry name" value="PbH1"/>
</dbReference>
<dbReference type="InterPro" id="IPR039448">
    <property type="entry name" value="Beta_helix"/>
</dbReference>
<dbReference type="InterPro" id="IPR003593">
    <property type="entry name" value="AAA+_ATPase"/>
</dbReference>
<dbReference type="SUPFAM" id="SSF51126">
    <property type="entry name" value="Pectin lyase-like"/>
    <property type="match status" value="3"/>
</dbReference>
<evidence type="ECO:0000256" key="3">
    <source>
        <dbReference type="ARBA" id="ARBA00022840"/>
    </source>
</evidence>
<dbReference type="RefSeq" id="WP_381173549.1">
    <property type="nucleotide sequence ID" value="NZ_JBHSFK010000012.1"/>
</dbReference>
<dbReference type="InterPro" id="IPR050773">
    <property type="entry name" value="CbxX/CfxQ_RuBisCO_ESX"/>
</dbReference>
<dbReference type="SMART" id="SM00710">
    <property type="entry name" value="PbH1"/>
    <property type="match status" value="12"/>
</dbReference>
<organism evidence="6 7">
    <name type="scientific">Streptomyces vulcanius</name>
    <dbReference type="NCBI Taxonomy" id="1441876"/>
    <lineage>
        <taxon>Bacteria</taxon>
        <taxon>Bacillati</taxon>
        <taxon>Actinomycetota</taxon>
        <taxon>Actinomycetes</taxon>
        <taxon>Kitasatosporales</taxon>
        <taxon>Streptomycetaceae</taxon>
        <taxon>Streptomyces</taxon>
    </lineage>
</organism>
<dbReference type="InterPro" id="IPR003959">
    <property type="entry name" value="ATPase_AAA_core"/>
</dbReference>
<dbReference type="InterPro" id="IPR041627">
    <property type="entry name" value="AAA_lid_6"/>
</dbReference>
<evidence type="ECO:0000259" key="5">
    <source>
        <dbReference type="SMART" id="SM00382"/>
    </source>
</evidence>
<reference evidence="7" key="1">
    <citation type="journal article" date="2019" name="Int. J. Syst. Evol. Microbiol.">
        <title>The Global Catalogue of Microorganisms (GCM) 10K type strain sequencing project: providing services to taxonomists for standard genome sequencing and annotation.</title>
        <authorList>
            <consortium name="The Broad Institute Genomics Platform"/>
            <consortium name="The Broad Institute Genome Sequencing Center for Infectious Disease"/>
            <person name="Wu L."/>
            <person name="Ma J."/>
        </authorList>
    </citation>
    <scope>NUCLEOTIDE SEQUENCE [LARGE SCALE GENOMIC DNA]</scope>
    <source>
        <strain evidence="7">CGMCC 4.7177</strain>
    </source>
</reference>
<dbReference type="CDD" id="cd00009">
    <property type="entry name" value="AAA"/>
    <property type="match status" value="1"/>
</dbReference>
<dbReference type="Pfam" id="PF13229">
    <property type="entry name" value="Beta_helix"/>
    <property type="match status" value="2"/>
</dbReference>
<keyword evidence="7" id="KW-1185">Reference proteome</keyword>
<name>A0ABV9APS3_9ACTN</name>
<evidence type="ECO:0000256" key="4">
    <source>
        <dbReference type="SAM" id="MobiDB-lite"/>
    </source>
</evidence>
<accession>A0ABV9APS3</accession>
<dbReference type="InterPro" id="IPR011050">
    <property type="entry name" value="Pectin_lyase_fold/virulence"/>
</dbReference>
<dbReference type="Pfam" id="PF17866">
    <property type="entry name" value="AAA_lid_6"/>
    <property type="match status" value="1"/>
</dbReference>
<dbReference type="Proteomes" id="UP001595839">
    <property type="component" value="Unassembled WGS sequence"/>
</dbReference>
<dbReference type="EMBL" id="JBHSFK010000012">
    <property type="protein sequence ID" value="MFC4501847.1"/>
    <property type="molecule type" value="Genomic_DNA"/>
</dbReference>
<evidence type="ECO:0000256" key="2">
    <source>
        <dbReference type="ARBA" id="ARBA00022741"/>
    </source>
</evidence>
<feature type="domain" description="AAA+ ATPase" evidence="5">
    <location>
        <begin position="643"/>
        <end position="782"/>
    </location>
</feature>
<comment type="similarity">
    <text evidence="1">Belongs to the CbxX/CfxQ family.</text>
</comment>
<sequence>MTDQVIRVAPKGRGTHRSIASALAAAPAGAVVTVAPGEYEETLRLDRRVTLEPEYGPGSVVLRAPWGTALTVTAPECLLTGLVLRGADPMEALIRVEDAAGLSLEDCRLGHGRVEVLGSPDGSGAVANAALDLDSDLAAELADPLGGGVLVLRRTRLSGAQHAALHLTGDARARVEDTVIESVDGIGAVLSGTAVLLAERLRIQENSGSALRARGGSRLLVRDARLVGAGRNGVLVQDTAEALLAECRIEGVARSGVQVSHEARAELTDCRITRAGGHGLEAADAARLTARGCHVLDPAGHGLLAAGGTTVMLADLLFARTGGSALHLGERAVAVMTGCRVTVSGEHALAVDGGAQAEVTRTTLAGARACGVQVDDEARVVLAAVRVEDGETGVRVRSGRESQLLDCSVTRQRRGGVELEADAVAVLRGTRIAEVGGAGVTVDTGARLVMEGGGVSGAGAGGLVLGRKAQAEVRGVRIEGTGKNGILVGEESGGTFDHCDVSATAFPALHMARGATPRFRGCRVFDCGHDAQLAEGAEPVFEDCAAIRVGTALLPTLSDLPTVPAAPRTPAGTPATPAEPAAGTPGLGQQGEPEPEPETLEDLLAELNELVGLDGVKRDVSGMVKLMQTVRLRQQAGLPAPPLSRHLVFAGNPGTGKTTVARLYSRLLKALGLLARGHLIEVDRSALVGEYVGHTGPKTTEAFHRARGGVLFIDEAYALVPAGTANDFGGEAIATLVKLMEDHRDEVVVIAAGYPDDMDRFIGSNPGLSSRFTRSLVFADYSTAELVSIVEHHAQRHQYELSAAAREALTEHVELIPRNAQFGNGRTARQLFQRMTERQAMRVAELNSPEAAQLVLLDEQDLPQPATPV</sequence>
<dbReference type="InterPro" id="IPR000641">
    <property type="entry name" value="CbxX/CfxQ"/>
</dbReference>
<proteinExistence type="inferred from homology"/>